<dbReference type="GO" id="GO:0033179">
    <property type="term" value="C:proton-transporting V-type ATPase, V0 domain"/>
    <property type="evidence" value="ECO:0007669"/>
    <property type="project" value="InterPro"/>
</dbReference>
<evidence type="ECO:0000256" key="5">
    <source>
        <dbReference type="ARBA" id="ARBA00022989"/>
    </source>
</evidence>
<dbReference type="RefSeq" id="WP_041954579.1">
    <property type="nucleotide sequence ID" value="NZ_CP009761.1"/>
</dbReference>
<protein>
    <submittedName>
        <fullName evidence="10">ATP synthase subunit I</fullName>
    </submittedName>
</protein>
<evidence type="ECO:0000256" key="3">
    <source>
        <dbReference type="ARBA" id="ARBA00022448"/>
    </source>
</evidence>
<evidence type="ECO:0000313" key="11">
    <source>
        <dbReference type="Proteomes" id="UP000031386"/>
    </source>
</evidence>
<feature type="transmembrane region" description="Helical" evidence="9">
    <location>
        <begin position="481"/>
        <end position="500"/>
    </location>
</feature>
<dbReference type="Proteomes" id="UP000031386">
    <property type="component" value="Chromosome"/>
</dbReference>
<feature type="transmembrane region" description="Helical" evidence="9">
    <location>
        <begin position="364"/>
        <end position="391"/>
    </location>
</feature>
<dbReference type="EMBL" id="CP009761">
    <property type="protein sequence ID" value="AIZ37027.1"/>
    <property type="molecule type" value="Genomic_DNA"/>
</dbReference>
<dbReference type="GO" id="GO:0051117">
    <property type="term" value="F:ATPase binding"/>
    <property type="evidence" value="ECO:0007669"/>
    <property type="project" value="TreeGrafter"/>
</dbReference>
<dbReference type="GO" id="GO:0007035">
    <property type="term" value="P:vacuolar acidification"/>
    <property type="evidence" value="ECO:0007669"/>
    <property type="project" value="TreeGrafter"/>
</dbReference>
<keyword evidence="6" id="KW-0406">Ion transport</keyword>
<evidence type="ECO:0000256" key="1">
    <source>
        <dbReference type="ARBA" id="ARBA00004141"/>
    </source>
</evidence>
<keyword evidence="7 9" id="KW-0472">Membrane</keyword>
<dbReference type="AlphaFoldDB" id="A0A0B4S2J6"/>
<feature type="coiled-coil region" evidence="8">
    <location>
        <begin position="223"/>
        <end position="257"/>
    </location>
</feature>
<feature type="transmembrane region" description="Helical" evidence="9">
    <location>
        <begin position="403"/>
        <end position="422"/>
    </location>
</feature>
<evidence type="ECO:0000256" key="7">
    <source>
        <dbReference type="ARBA" id="ARBA00023136"/>
    </source>
</evidence>
<keyword evidence="11" id="KW-1185">Reference proteome</keyword>
<feature type="transmembrane region" description="Helical" evidence="9">
    <location>
        <begin position="506"/>
        <end position="525"/>
    </location>
</feature>
<dbReference type="InterPro" id="IPR002490">
    <property type="entry name" value="V-ATPase_116kDa_su"/>
</dbReference>
<evidence type="ECO:0000313" key="10">
    <source>
        <dbReference type="EMBL" id="AIZ37027.1"/>
    </source>
</evidence>
<evidence type="ECO:0000256" key="2">
    <source>
        <dbReference type="ARBA" id="ARBA00009904"/>
    </source>
</evidence>
<feature type="transmembrane region" description="Helical" evidence="9">
    <location>
        <begin position="584"/>
        <end position="612"/>
    </location>
</feature>
<accession>A0A0B4S2J6</accession>
<dbReference type="STRING" id="33033.NW74_06660"/>
<proteinExistence type="inferred from homology"/>
<evidence type="ECO:0000256" key="6">
    <source>
        <dbReference type="ARBA" id="ARBA00023065"/>
    </source>
</evidence>
<dbReference type="Pfam" id="PF01496">
    <property type="entry name" value="V_ATPase_I"/>
    <property type="match status" value="2"/>
</dbReference>
<dbReference type="OrthoDB" id="9803814at2"/>
<reference evidence="10 11" key="1">
    <citation type="submission" date="2014-10" db="EMBL/GenBank/DDBJ databases">
        <title>Complete genome sequence of Parvimonas micra KCOM 1535 (= ChDC B708).</title>
        <authorList>
            <person name="Kook J.-K."/>
            <person name="Park S.-N."/>
            <person name="Lim Y.K."/>
            <person name="Roh H."/>
        </authorList>
    </citation>
    <scope>NUCLEOTIDE SEQUENCE [LARGE SCALE GENOMIC DNA]</scope>
    <source>
        <strain evidence="11">KCOM 1535 / ChDC B708</strain>
    </source>
</reference>
<evidence type="ECO:0000256" key="8">
    <source>
        <dbReference type="SAM" id="Coils"/>
    </source>
</evidence>
<dbReference type="GO" id="GO:0046961">
    <property type="term" value="F:proton-transporting ATPase activity, rotational mechanism"/>
    <property type="evidence" value="ECO:0007669"/>
    <property type="project" value="InterPro"/>
</dbReference>
<sequence>MAIVKMKKFTLFAFEAERKRLLEELQRFGYVNFSKSDSIEQFDYLKDVEVSTLDNNYIEESTRIKWMIDYVGRFVEKEKGLSALKKGPVVYTFSELEKEASSYDYIPDFNILSEISKKVDSNNQRLTAIDNTIKELSPWKSIKEPIVDLNSFEKSKFIMGYLPTKNLEKFKTSTVDLKFTYFEEVDIVGKNSYCIIFTNELEKEMALENLRLNGFSEVNLEFKGVVSEEIEKLEAEKKILEDDNSKLTEEIKKFTVNIQKMQSVYEYYQNLALRNTVVSNFKATEKLDIIQGYIPADKEANFKALLEKVSASKIYLEIEDAKKDDPNVPIILKNNKIASLFESVTNMYALPKYDEVDPTFILSIFYWVFFGMMVADFAYGLILCIGSGIALKMFKFNDSTKKFLKFFFALSFSTMIWGLIYGSAFGDLITLPTQILDSSKDFMTVLILSLAFGGVHLAFGLGMKAYVLIKNGKPMDAFYDVFLWYLTLTSVILVIIGKAITMPKIVNTIAFYGMIVGMLGIIAFGARDSKSIAGRIAGGLYSLYGITSYIGDFVSYLRLMALGLAGGFIAVAINIIVKMLVSGGIVGIIFGVIVFVFAQAFNIFLSFLSAYVHTSRLMYVEFFSKFYEGGGKAFKKFRSDNKYIEVK</sequence>
<gene>
    <name evidence="10" type="ORF">NW74_06660</name>
</gene>
<evidence type="ECO:0000256" key="9">
    <source>
        <dbReference type="SAM" id="Phobius"/>
    </source>
</evidence>
<evidence type="ECO:0000256" key="4">
    <source>
        <dbReference type="ARBA" id="ARBA00022692"/>
    </source>
</evidence>
<comment type="subcellular location">
    <subcellularLocation>
        <location evidence="1">Membrane</location>
        <topology evidence="1">Multi-pass membrane protein</topology>
    </subcellularLocation>
</comment>
<keyword evidence="8" id="KW-0175">Coiled coil</keyword>
<dbReference type="KEGG" id="pmic:NW74_06660"/>
<name>A0A0B4S2J6_9FIRM</name>
<keyword evidence="3" id="KW-0813">Transport</keyword>
<keyword evidence="4 9" id="KW-0812">Transmembrane</keyword>
<dbReference type="GO" id="GO:0016471">
    <property type="term" value="C:vacuolar proton-transporting V-type ATPase complex"/>
    <property type="evidence" value="ECO:0007669"/>
    <property type="project" value="TreeGrafter"/>
</dbReference>
<feature type="transmembrane region" description="Helical" evidence="9">
    <location>
        <begin position="442"/>
        <end position="469"/>
    </location>
</feature>
<feature type="transmembrane region" description="Helical" evidence="9">
    <location>
        <begin position="556"/>
        <end position="577"/>
    </location>
</feature>
<organism evidence="10 11">
    <name type="scientific">Parvimonas micra</name>
    <dbReference type="NCBI Taxonomy" id="33033"/>
    <lineage>
        <taxon>Bacteria</taxon>
        <taxon>Bacillati</taxon>
        <taxon>Bacillota</taxon>
        <taxon>Tissierellia</taxon>
        <taxon>Tissierellales</taxon>
        <taxon>Peptoniphilaceae</taxon>
        <taxon>Parvimonas</taxon>
    </lineage>
</organism>
<keyword evidence="5 9" id="KW-1133">Transmembrane helix</keyword>
<dbReference type="PANTHER" id="PTHR11629">
    <property type="entry name" value="VACUOLAR PROTON ATPASES"/>
    <property type="match status" value="1"/>
</dbReference>
<dbReference type="PANTHER" id="PTHR11629:SF63">
    <property type="entry name" value="V-TYPE PROTON ATPASE SUBUNIT A"/>
    <property type="match status" value="1"/>
</dbReference>
<comment type="similarity">
    <text evidence="2">Belongs to the V-ATPase 116 kDa subunit family.</text>
</comment>